<evidence type="ECO:0000313" key="2">
    <source>
        <dbReference type="Proteomes" id="UP000187608"/>
    </source>
</evidence>
<name>A0A1N7IW90_9BACI</name>
<organism evidence="1 2">
    <name type="scientific">Salimicrobium flavidum</name>
    <dbReference type="NCBI Taxonomy" id="570947"/>
    <lineage>
        <taxon>Bacteria</taxon>
        <taxon>Bacillati</taxon>
        <taxon>Bacillota</taxon>
        <taxon>Bacilli</taxon>
        <taxon>Bacillales</taxon>
        <taxon>Bacillaceae</taxon>
        <taxon>Salimicrobium</taxon>
    </lineage>
</organism>
<protein>
    <submittedName>
        <fullName evidence="1">Uncharacterized protein</fullName>
    </submittedName>
</protein>
<keyword evidence="2" id="KW-1185">Reference proteome</keyword>
<gene>
    <name evidence="1" type="ORF">SAMN05421687_102345</name>
</gene>
<reference evidence="2" key="1">
    <citation type="submission" date="2017-01" db="EMBL/GenBank/DDBJ databases">
        <authorList>
            <person name="Varghese N."/>
            <person name="Submissions S."/>
        </authorList>
    </citation>
    <scope>NUCLEOTIDE SEQUENCE [LARGE SCALE GENOMIC DNA]</scope>
    <source>
        <strain evidence="2">DSM 23127</strain>
    </source>
</reference>
<proteinExistence type="predicted"/>
<dbReference type="AlphaFoldDB" id="A0A1N7IW90"/>
<sequence>MKYRNSEELTSMILDDYEQLINRIPEEKLEVYLYTNRMYHNTYVPEDGLYQFVFRHFFRLENPSLTQEFKDTYFQTMEEAREEIRPNIYRITKRLYEVPNHKGAYTLQFPLTTAMLHAINPAFPHYDSAVSKAFDFSSTYHLSGFYKKMKRYIDQYRHMYETYQALIGLEEMQPVFEHFDARFGEYQLPDEKKVDLIVSQLGSTL</sequence>
<dbReference type="Proteomes" id="UP000187608">
    <property type="component" value="Unassembled WGS sequence"/>
</dbReference>
<dbReference type="RefSeq" id="WP_076557435.1">
    <property type="nucleotide sequence ID" value="NZ_FTOC01000002.1"/>
</dbReference>
<dbReference type="STRING" id="570947.SAMN05421687_102345"/>
<dbReference type="EMBL" id="FTOC01000002">
    <property type="protein sequence ID" value="SIS41340.1"/>
    <property type="molecule type" value="Genomic_DNA"/>
</dbReference>
<accession>A0A1N7IW90</accession>
<evidence type="ECO:0000313" key="1">
    <source>
        <dbReference type="EMBL" id="SIS41340.1"/>
    </source>
</evidence>